<sequence length="39" mass="4542">MQVLRATSDDLNFWLHRARATDDRAILRAWSEKLADVIS</sequence>
<reference evidence="1" key="2">
    <citation type="journal article" date="2015" name="Data Brief">
        <title>Shoot transcriptome of the giant reed, Arundo donax.</title>
        <authorList>
            <person name="Barrero R.A."/>
            <person name="Guerrero F.D."/>
            <person name="Moolhuijzen P."/>
            <person name="Goolsby J.A."/>
            <person name="Tidwell J."/>
            <person name="Bellgard S.E."/>
            <person name="Bellgard M.I."/>
        </authorList>
    </citation>
    <scope>NUCLEOTIDE SEQUENCE</scope>
    <source>
        <tissue evidence="1">Shoot tissue taken approximately 20 cm above the soil surface</tissue>
    </source>
</reference>
<dbReference type="AlphaFoldDB" id="A0A0A9BL01"/>
<accession>A0A0A9BL01</accession>
<reference evidence="1" key="1">
    <citation type="submission" date="2014-09" db="EMBL/GenBank/DDBJ databases">
        <authorList>
            <person name="Magalhaes I.L.F."/>
            <person name="Oliveira U."/>
            <person name="Santos F.R."/>
            <person name="Vidigal T.H.D.A."/>
            <person name="Brescovit A.D."/>
            <person name="Santos A.J."/>
        </authorList>
    </citation>
    <scope>NUCLEOTIDE SEQUENCE</scope>
    <source>
        <tissue evidence="1">Shoot tissue taken approximately 20 cm above the soil surface</tissue>
    </source>
</reference>
<name>A0A0A9BL01_ARUDO</name>
<proteinExistence type="predicted"/>
<evidence type="ECO:0000313" key="1">
    <source>
        <dbReference type="EMBL" id="JAD64594.1"/>
    </source>
</evidence>
<protein>
    <submittedName>
        <fullName evidence="1">Uncharacterized protein</fullName>
    </submittedName>
</protein>
<dbReference type="EMBL" id="GBRH01233301">
    <property type="protein sequence ID" value="JAD64594.1"/>
    <property type="molecule type" value="Transcribed_RNA"/>
</dbReference>
<organism evidence="1">
    <name type="scientific">Arundo donax</name>
    <name type="common">Giant reed</name>
    <name type="synonym">Donax arundinaceus</name>
    <dbReference type="NCBI Taxonomy" id="35708"/>
    <lineage>
        <taxon>Eukaryota</taxon>
        <taxon>Viridiplantae</taxon>
        <taxon>Streptophyta</taxon>
        <taxon>Embryophyta</taxon>
        <taxon>Tracheophyta</taxon>
        <taxon>Spermatophyta</taxon>
        <taxon>Magnoliopsida</taxon>
        <taxon>Liliopsida</taxon>
        <taxon>Poales</taxon>
        <taxon>Poaceae</taxon>
        <taxon>PACMAD clade</taxon>
        <taxon>Arundinoideae</taxon>
        <taxon>Arundineae</taxon>
        <taxon>Arundo</taxon>
    </lineage>
</organism>